<evidence type="ECO:0000256" key="1">
    <source>
        <dbReference type="SAM" id="Phobius"/>
    </source>
</evidence>
<evidence type="ECO:0000313" key="2">
    <source>
        <dbReference type="EMBL" id="ERN13805.1"/>
    </source>
</evidence>
<reference evidence="3" key="1">
    <citation type="journal article" date="2013" name="Science">
        <title>The Amborella genome and the evolution of flowering plants.</title>
        <authorList>
            <consortium name="Amborella Genome Project"/>
        </authorList>
    </citation>
    <scope>NUCLEOTIDE SEQUENCE [LARGE SCALE GENOMIC DNA]</scope>
</reference>
<dbReference type="PANTHER" id="PTHR34656:SF1">
    <property type="entry name" value="PYRROLINE-5-CARBOXYLATE REDUCTASE"/>
    <property type="match status" value="1"/>
</dbReference>
<keyword evidence="1" id="KW-0812">Transmembrane</keyword>
<evidence type="ECO:0008006" key="4">
    <source>
        <dbReference type="Google" id="ProtNLM"/>
    </source>
</evidence>
<dbReference type="PANTHER" id="PTHR34656">
    <property type="entry name" value="PYRROLINE-5-CARBOXYLATE REDUCTASE"/>
    <property type="match status" value="1"/>
</dbReference>
<dbReference type="Gramene" id="ERN13805">
    <property type="protein sequence ID" value="ERN13805"/>
    <property type="gene ID" value="AMTR_s00049p00210480"/>
</dbReference>
<evidence type="ECO:0000313" key="3">
    <source>
        <dbReference type="Proteomes" id="UP000017836"/>
    </source>
</evidence>
<gene>
    <name evidence="2" type="ORF">AMTR_s00049p00210480</name>
</gene>
<dbReference type="EMBL" id="KI392567">
    <property type="protein sequence ID" value="ERN13805.1"/>
    <property type="molecule type" value="Genomic_DNA"/>
</dbReference>
<accession>W1Q0W9</accession>
<feature type="transmembrane region" description="Helical" evidence="1">
    <location>
        <begin position="118"/>
        <end position="142"/>
    </location>
</feature>
<protein>
    <recommendedName>
        <fullName evidence="4">Pyrroline-5-carboxylate reductase</fullName>
    </recommendedName>
</protein>
<keyword evidence="1" id="KW-1133">Transmembrane helix</keyword>
<dbReference type="eggNOG" id="ENOG502RZST">
    <property type="taxonomic scope" value="Eukaryota"/>
</dbReference>
<dbReference type="OMA" id="PWGLSAW"/>
<keyword evidence="1" id="KW-0472">Membrane</keyword>
<feature type="transmembrane region" description="Helical" evidence="1">
    <location>
        <begin position="15"/>
        <end position="34"/>
    </location>
</feature>
<dbReference type="KEGG" id="atr:18442052"/>
<proteinExistence type="predicted"/>
<dbReference type="Proteomes" id="UP000017836">
    <property type="component" value="Unassembled WGS sequence"/>
</dbReference>
<keyword evidence="3" id="KW-1185">Reference proteome</keyword>
<feature type="transmembrane region" description="Helical" evidence="1">
    <location>
        <begin position="78"/>
        <end position="98"/>
    </location>
</feature>
<feature type="transmembrane region" description="Helical" evidence="1">
    <location>
        <begin position="54"/>
        <end position="72"/>
    </location>
</feature>
<name>W1Q0W9_AMBTC</name>
<sequence>MADIYQTLISRRATWVALFVVAYAILLSSSWSLLRSILTWYQQNSQNDPASSSAKWPAVYVAVTFGCVFGVISMAAALAVAIPAMVVTWITVLVLLAWKPRSVLVVEGRKITKEITGFALKILLREGNGVAAVCAVVSYFVLVGREN</sequence>
<dbReference type="AlphaFoldDB" id="W1Q0W9"/>
<dbReference type="OrthoDB" id="1929829at2759"/>
<dbReference type="HOGENOM" id="CLU_1580742_0_0_1"/>
<organism evidence="2 3">
    <name type="scientific">Amborella trichopoda</name>
    <dbReference type="NCBI Taxonomy" id="13333"/>
    <lineage>
        <taxon>Eukaryota</taxon>
        <taxon>Viridiplantae</taxon>
        <taxon>Streptophyta</taxon>
        <taxon>Embryophyta</taxon>
        <taxon>Tracheophyta</taxon>
        <taxon>Spermatophyta</taxon>
        <taxon>Magnoliopsida</taxon>
        <taxon>Amborellales</taxon>
        <taxon>Amborellaceae</taxon>
        <taxon>Amborella</taxon>
    </lineage>
</organism>